<evidence type="ECO:0000313" key="4">
    <source>
        <dbReference type="Proteomes" id="UP000310597"/>
    </source>
</evidence>
<feature type="chain" id="PRO_5020965581" evidence="1">
    <location>
        <begin position="19"/>
        <end position="281"/>
    </location>
</feature>
<dbReference type="InterPro" id="IPR002491">
    <property type="entry name" value="ABC_transptr_periplasmic_BD"/>
</dbReference>
<dbReference type="EMBL" id="SWJZ01000008">
    <property type="protein sequence ID" value="TKD26224.1"/>
    <property type="molecule type" value="Genomic_DNA"/>
</dbReference>
<dbReference type="PANTHER" id="PTHR30535:SF4">
    <property type="entry name" value="HEMIN-BINDING PERIPLASMIC PROTEIN HMUT"/>
    <property type="match status" value="1"/>
</dbReference>
<keyword evidence="1" id="KW-0732">Signal</keyword>
<dbReference type="SUPFAM" id="SSF53807">
    <property type="entry name" value="Helical backbone' metal receptor"/>
    <property type="match status" value="1"/>
</dbReference>
<dbReference type="InterPro" id="IPR050902">
    <property type="entry name" value="ABC_Transporter_SBP"/>
</dbReference>
<proteinExistence type="predicted"/>
<evidence type="ECO:0000259" key="2">
    <source>
        <dbReference type="PROSITE" id="PS50983"/>
    </source>
</evidence>
<feature type="signal peptide" evidence="1">
    <location>
        <begin position="1"/>
        <end position="18"/>
    </location>
</feature>
<dbReference type="OrthoDB" id="9797736at2"/>
<dbReference type="Gene3D" id="3.40.50.1980">
    <property type="entry name" value="Nitrogenase molybdenum iron protein domain"/>
    <property type="match status" value="2"/>
</dbReference>
<dbReference type="AlphaFoldDB" id="A0A4U1K2Z7"/>
<name>A0A4U1K2Z7_RHOCA</name>
<reference evidence="3 4" key="1">
    <citation type="submission" date="2019-04" db="EMBL/GenBank/DDBJ databases">
        <title>Draft Whole-Genome sequence of the purple photosynthetic bacterium Rhodobacter capsulatus SP108 with an indigenous class A beta-lactamase.</title>
        <authorList>
            <person name="Robertson S."/>
            <person name="Meyer T.E."/>
            <person name="Kyndt J.A."/>
        </authorList>
    </citation>
    <scope>NUCLEOTIDE SEQUENCE [LARGE SCALE GENOMIC DNA]</scope>
    <source>
        <strain evidence="3 4">SP108</strain>
    </source>
</reference>
<gene>
    <name evidence="3" type="ORF">FBT96_02480</name>
</gene>
<dbReference type="RefSeq" id="WP_136904803.1">
    <property type="nucleotide sequence ID" value="NZ_SWJZ01000008.1"/>
</dbReference>
<accession>A0A4U1K2Z7</accession>
<dbReference type="PANTHER" id="PTHR30535">
    <property type="entry name" value="VITAMIN B12-BINDING PROTEIN"/>
    <property type="match status" value="1"/>
</dbReference>
<evidence type="ECO:0000256" key="1">
    <source>
        <dbReference type="SAM" id="SignalP"/>
    </source>
</evidence>
<protein>
    <submittedName>
        <fullName evidence="3">Hemin ABC transporter substrate-binding protein</fullName>
    </submittedName>
</protein>
<organism evidence="3 4">
    <name type="scientific">Rhodobacter capsulatus</name>
    <name type="common">Rhodopseudomonas capsulata</name>
    <dbReference type="NCBI Taxonomy" id="1061"/>
    <lineage>
        <taxon>Bacteria</taxon>
        <taxon>Pseudomonadati</taxon>
        <taxon>Pseudomonadota</taxon>
        <taxon>Alphaproteobacteria</taxon>
        <taxon>Rhodobacterales</taxon>
        <taxon>Rhodobacter group</taxon>
        <taxon>Rhodobacter</taxon>
    </lineage>
</organism>
<dbReference type="PROSITE" id="PS50983">
    <property type="entry name" value="FE_B12_PBP"/>
    <property type="match status" value="1"/>
</dbReference>
<comment type="caution">
    <text evidence="3">The sequence shown here is derived from an EMBL/GenBank/DDBJ whole genome shotgun (WGS) entry which is preliminary data.</text>
</comment>
<sequence length="281" mass="27938">MRALVCATLLALVPGLLAAQDRVLSIGGGVTEVVAALGEAGRLVGRDTTSTYPATVTALPDVGYMRALSPEGVLSVAPDLILLTEGAGPPETLETLRETGVKLVPVPEGHSPEAVLDKVRTVAAALGVADKGEALAARLEAEMTAALARVAQDSGPKPRVLFVLSNAGGRLTGAGTGTSAAAMIALAGGQNALTGFDGYKALGDEAIATAAPEVILMMARAGEDAGGHGAADVATHPALAATPAGQAGRIVRMDGMLLLGFGPRTPEAITALHAALAPKAP</sequence>
<evidence type="ECO:0000313" key="3">
    <source>
        <dbReference type="EMBL" id="TKD26224.1"/>
    </source>
</evidence>
<feature type="domain" description="Fe/B12 periplasmic-binding" evidence="2">
    <location>
        <begin position="22"/>
        <end position="280"/>
    </location>
</feature>
<dbReference type="Pfam" id="PF01497">
    <property type="entry name" value="Peripla_BP_2"/>
    <property type="match status" value="1"/>
</dbReference>
<dbReference type="Proteomes" id="UP000310597">
    <property type="component" value="Unassembled WGS sequence"/>
</dbReference>